<accession>A0A1M4V9R5</accession>
<dbReference type="InterPro" id="IPR013783">
    <property type="entry name" value="Ig-like_fold"/>
</dbReference>
<evidence type="ECO:0000256" key="2">
    <source>
        <dbReference type="ARBA" id="ARBA00022525"/>
    </source>
</evidence>
<feature type="domain" description="Fibronectin type-III" evidence="6">
    <location>
        <begin position="527"/>
        <end position="626"/>
    </location>
</feature>
<keyword evidence="8" id="KW-1185">Reference proteome</keyword>
<evidence type="ECO:0000256" key="1">
    <source>
        <dbReference type="ARBA" id="ARBA00004613"/>
    </source>
</evidence>
<sequence>MGEQVSTIHLVFRVLAFLVIFPWSELYAAPIGGGGPTAPSIRTNVSVPSTNTSGSYNLSWSNPDGTVGLTEIWIQESLDGGITYSHIGLADYPDTNYSISGRGNGDYKYRVQACNGACSGYTYSGIIKVRKKPSKPSTPSSFNATTKTFTVSWSKPSGTVTYYDLQRAPAGTTSWANVVTGYSSISTSNTVSSDGGYDYRVRACNGYSWACSSYSGTWRATVADRPSKPSAPGNINTTSSTYTLNWTKPAGTVNSYLVKERSKGGSWGPAVTISTASYEPAAKGNNTDWEYMVAACNTSWSCSAYSSPNLVQVRFKPSKPSAPSSDYKSTDGIIVASWSKPSGTASYYKLQGTKSNNWSSPEYVDGYVGTTSQSSGGFGEGDWKFRVSACNQFSWACSSYSSASGNNYVRFTPGRVAQPGVVGITIWQDEYGKIIEIEEDDARTTDGAATVTWDTPTGNPTYYDVQAKEINGGSWINAAANTSGNSAPVSSLTDGYWNFRVRACNEFSWACSSYSPENIGLVEVRLRPDEPDLVAPANSTSAEILLSWNRPSGNATYYQLYKSSDGTNFGLVDANIVDGGNTINYPLSEGEGDYYYRVLACNLRSWACTSVLSADTSFTQVRFKPPIPGKPSDINSNTTTFTVDWPDVAPANLYFIEKRVGSGPYAGAGQATTSQSPQSGQDKDELHFKVAACNDFAWACSAFSSENTVRVRKSPAKPAPPSAPSQTLDQSALLTFSEAPASGEYYKVLSRKGTSGTFSEHTPGDKITTDDATVTGLSDGYWSFQLVQCNGFEWACSEPSAVSASVEARQLPQSVWLNLPAEGKPRRSYSAGFSASSTVTSWDLEERLFGDVNWNSIYTGQAGSASITKTIPDESWEYQLTACNTSIACVTTPVSLVDIVQLDFGDILDDVLPDPVVPEYDSTVGHIDPEVTVSGGSSILSIPIIIPPGRAALQPSVKLNYSSNSGNGILGMGWSLSTGGSIDRCADIYALDGSAESVSDDSQDKLCINGVRLILDDDDGTYGDSGSVYYPETNPAVRIVQSGALSGASFSVDSSNGVKKYFGDTENSRVRRGGSGSTISWKLRKIQDLHNNSVIYSYYFSGGASYLSKIFYTGDGDTQGNREVSFTYEDRDDVISSYRNKSEVVADIRLKSISTYVDGSPVREYSVYYREGTNVSKIDNIQLCGWGAVGAQKKCYPSTVLDWTDWDFVLGSTPTKVLSISEQEFDSPISSFHDYDGDGTPDFSLGTKVTLSSSGQEETLPYRYEIPGGLFEQSKSFSNSGFDIDLDGRVDNIGLSDGKLRYARWNGSSFVEGDTGVSYECVNYPYDDVMNDPSLSQFRACSAYSLDFNGDGIQDLVTTYQSSSTESLPVTLRFYEGSENGTFVFVGSSPNIKIDKAMVVADYDGNGLEELIGVTEEPLKGSNKVIVVAPVWNNGVIESIATTDTGVSVQYNVNPLFFDANNDGLLDVLVYQPAVKDWRLYENSGGDLTSDSYLVSWEREIYQEYFHGERVERYLDSYIRVMDFNRDGISDLVYPSATALHQVQCEQFQTNGCQFWINDNGYGDKFDIYSWSVVLGKIENDGKVTFSDEVSLPVIAPLTDISMVDQNGDSYADILTRFGRTLNDNRAELTMAGPYSQPGIYVYYNQSSDADLVTGISTALGVRHEFSYQSLRSSPDFYNVTNTNHAFPVINGSTATMAVKEYRTSDGLGGLNKTTFSYKDALFNLQGRGHQGFREITERKFASDSDTDSYAEVVTTFAQDFPETGSVLHQDTKVRNNSGTLVTTAVVDNQLTVVNGQLANTKFVYADTSTTTKKELDGSLISTESVTRTYHYLGLLTDETSVVSDNSGDVTKTTTKDINFTLDTANWWFKLDNASERHQISYQDPLQLPAGALTDVTVTKTYGYTDSGTRQPTSITTTSDDTSLNLVTTNRYTGPYKQLDRVTLTSNGSGNTAIEGSRWTEMSYSTGSDDGYFVVKTYNSAWGLTVAANSATYDARTGLPLTQTDANGHTTNNKYDHFGHLTEADAPGVPAQKLSRQWCSAGCPSAATSRHAVYFQIAAQAGAPMVLSYYDALGREVYRETEGTDDTIVQWQSYDSRGRVTQVVDPHYSNAAANDYGSVDFSQFDGLSRPGHKSVSRLPISYEVNYDYSGLTTDITVTPNGLGPVLMMASRSSVLGQPMYHRDAKGQFTRFRYDALGNVAMIQDVSGNAITATYNGFGHKLALNDPNMGGWQFLYNTLGELRWQRDAKAQVSTFNYDALGRLTDAYPGSDAAHHFQFDDSARGTLDREYTGSSSSPDFERIYSYDSLQRETVRTSQIDGRVFVQETAWDANYGRIKGVQYPDGTIVETLYDQTGRVAEDWDFVAGVQLRTVDSRTATDAITQQSFANALIEESQYNAAGLLNQRCVSSIIGNCAQSNLIYDQYDSYGNLWHRRNAIAGVDESFVYDELHRLTQSSRSWDTHIPATLHATVDYGYDAAGNLLYKSDFSDTGNAYQYGDVSRAINNAGPNAVTQVTLEDLSTRTFHYDLNGNLTADGLRTISYGVNNKPRSISHSNGNSASYYYGPDDSRYKQVATDGSATTTRYYLGTYEYEETLQGGNTTVVERTTVADFAQYRTETLNGSVQSTGWQFLHKDHLGSIESISDIAGSIQERRGFDPFGKVRDLNEDDSNGGLLGRDITRRGFSGHEHLDGVELIHMNGRAYDYNLGRFLSVDPFISMPGNSQAYNPYSYVMNNPLRYTDPTGYVVNLAGTNEAVTDEAGQQVEQAIEACNSSTCGGVEVKLSDGTTVVYLKGNGNGGGKIGAVAVSSPRDNENRSGANNASSGQSNEVSVNDFAPRISAGDSGDGREALSTGKQEFIGLLEKEITNTYLHLSERRMEALRTGDAQLADDISQAMHGMRIANWKYVDSRGPDGAEALAETRLGGMASGEVKALGVNITFYQGSYSAYLNGSKAPRALGYFVDMKPGLHAVRGIIGHEVGHTIPRNMVQTINGRLVPLDQRPKERAADTFLRNVYPGVY</sequence>
<dbReference type="SUPFAM" id="SSF69318">
    <property type="entry name" value="Integrin alpha N-terminal domain"/>
    <property type="match status" value="1"/>
</dbReference>
<dbReference type="Gene3D" id="2.180.10.10">
    <property type="entry name" value="RHS repeat-associated core"/>
    <property type="match status" value="1"/>
</dbReference>
<dbReference type="NCBIfam" id="TIGR03696">
    <property type="entry name" value="Rhs_assc_core"/>
    <property type="match status" value="1"/>
</dbReference>
<evidence type="ECO:0000256" key="4">
    <source>
        <dbReference type="ARBA" id="ARBA00023026"/>
    </source>
</evidence>
<dbReference type="GO" id="GO:0005576">
    <property type="term" value="C:extracellular region"/>
    <property type="evidence" value="ECO:0007669"/>
    <property type="project" value="UniProtKB-SubCell"/>
</dbReference>
<feature type="compositionally biased region" description="Low complexity" evidence="5">
    <location>
        <begin position="2814"/>
        <end position="2827"/>
    </location>
</feature>
<name>A0A1M4V9R5_9GAMM</name>
<organism evidence="7 8">
    <name type="scientific">Microbulbifer donghaiensis</name>
    <dbReference type="NCBI Taxonomy" id="494016"/>
    <lineage>
        <taxon>Bacteria</taxon>
        <taxon>Pseudomonadati</taxon>
        <taxon>Pseudomonadota</taxon>
        <taxon>Gammaproteobacteria</taxon>
        <taxon>Cellvibrionales</taxon>
        <taxon>Microbulbiferaceae</taxon>
        <taxon>Microbulbifer</taxon>
    </lineage>
</organism>
<dbReference type="InterPro" id="IPR003961">
    <property type="entry name" value="FN3_dom"/>
</dbReference>
<dbReference type="Pfam" id="PF13517">
    <property type="entry name" value="FG-GAP_3"/>
    <property type="match status" value="1"/>
</dbReference>
<keyword evidence="3" id="KW-0732">Signal</keyword>
<keyword evidence="4" id="KW-0843">Virulence</keyword>
<evidence type="ECO:0000256" key="5">
    <source>
        <dbReference type="SAM" id="MobiDB-lite"/>
    </source>
</evidence>
<dbReference type="PROSITE" id="PS50853">
    <property type="entry name" value="FN3"/>
    <property type="match status" value="2"/>
</dbReference>
<feature type="domain" description="Fibronectin type-III" evidence="6">
    <location>
        <begin position="135"/>
        <end position="225"/>
    </location>
</feature>
<dbReference type="EMBL" id="FQVA01000001">
    <property type="protein sequence ID" value="SHE65672.1"/>
    <property type="molecule type" value="Genomic_DNA"/>
</dbReference>
<dbReference type="InterPro" id="IPR013517">
    <property type="entry name" value="FG-GAP"/>
</dbReference>
<gene>
    <name evidence="7" type="ORF">SAMN04487965_0365</name>
</gene>
<dbReference type="SMART" id="SM00060">
    <property type="entry name" value="FN3"/>
    <property type="match status" value="5"/>
</dbReference>
<dbReference type="InterPro" id="IPR003284">
    <property type="entry name" value="Sal_SpvB"/>
</dbReference>
<reference evidence="8" key="1">
    <citation type="submission" date="2016-11" db="EMBL/GenBank/DDBJ databases">
        <authorList>
            <person name="Varghese N."/>
            <person name="Submissions S."/>
        </authorList>
    </citation>
    <scope>NUCLEOTIDE SEQUENCE [LARGE SCALE GENOMIC DNA]</scope>
    <source>
        <strain evidence="8">CGMCC 1.7063</strain>
    </source>
</reference>
<proteinExistence type="predicted"/>
<keyword evidence="2" id="KW-0964">Secreted</keyword>
<evidence type="ECO:0000256" key="3">
    <source>
        <dbReference type="ARBA" id="ARBA00022729"/>
    </source>
</evidence>
<dbReference type="Gene3D" id="2.60.40.10">
    <property type="entry name" value="Immunoglobulins"/>
    <property type="match status" value="5"/>
</dbReference>
<dbReference type="STRING" id="494016.SAMN04487965_0365"/>
<evidence type="ECO:0000313" key="7">
    <source>
        <dbReference type="EMBL" id="SHE65672.1"/>
    </source>
</evidence>
<evidence type="ECO:0000259" key="6">
    <source>
        <dbReference type="PROSITE" id="PS50853"/>
    </source>
</evidence>
<dbReference type="PANTHER" id="PTHR32305:SF15">
    <property type="entry name" value="PROTEIN RHSA-RELATED"/>
    <property type="match status" value="1"/>
</dbReference>
<dbReference type="InterPro" id="IPR028994">
    <property type="entry name" value="Integrin_alpha_N"/>
</dbReference>
<dbReference type="SUPFAM" id="SSF49265">
    <property type="entry name" value="Fibronectin type III"/>
    <property type="match status" value="5"/>
</dbReference>
<dbReference type="InterPro" id="IPR022385">
    <property type="entry name" value="Rhs_assc_core"/>
</dbReference>
<protein>
    <submittedName>
        <fullName evidence="7">RHS repeat-associated core domain-containing protein</fullName>
    </submittedName>
</protein>
<feature type="region of interest" description="Disordered" evidence="5">
    <location>
        <begin position="2804"/>
        <end position="2848"/>
    </location>
</feature>
<dbReference type="CDD" id="cd00063">
    <property type="entry name" value="FN3"/>
    <property type="match status" value="1"/>
</dbReference>
<dbReference type="Proteomes" id="UP000184170">
    <property type="component" value="Unassembled WGS sequence"/>
</dbReference>
<evidence type="ECO:0000313" key="8">
    <source>
        <dbReference type="Proteomes" id="UP000184170"/>
    </source>
</evidence>
<dbReference type="Pfam" id="PF03534">
    <property type="entry name" value="SpvB"/>
    <property type="match status" value="1"/>
</dbReference>
<dbReference type="PANTHER" id="PTHR32305">
    <property type="match status" value="1"/>
</dbReference>
<dbReference type="GO" id="GO:0005737">
    <property type="term" value="C:cytoplasm"/>
    <property type="evidence" value="ECO:0007669"/>
    <property type="project" value="InterPro"/>
</dbReference>
<dbReference type="InterPro" id="IPR050708">
    <property type="entry name" value="T6SS_VgrG/RHS"/>
</dbReference>
<dbReference type="InterPro" id="IPR036116">
    <property type="entry name" value="FN3_sf"/>
</dbReference>
<comment type="subcellular location">
    <subcellularLocation>
        <location evidence="1">Secreted</location>
    </subcellularLocation>
</comment>